<dbReference type="AlphaFoldDB" id="A0A437M855"/>
<keyword evidence="2" id="KW-1185">Reference proteome</keyword>
<dbReference type="EMBL" id="SACN01000001">
    <property type="protein sequence ID" value="RVT93746.1"/>
    <property type="molecule type" value="Genomic_DNA"/>
</dbReference>
<evidence type="ECO:0000313" key="1">
    <source>
        <dbReference type="EMBL" id="RVT93746.1"/>
    </source>
</evidence>
<organism evidence="1 2">
    <name type="scientific">Sphingomonas crocodyli</name>
    <dbReference type="NCBI Taxonomy" id="1979270"/>
    <lineage>
        <taxon>Bacteria</taxon>
        <taxon>Pseudomonadati</taxon>
        <taxon>Pseudomonadota</taxon>
        <taxon>Alphaproteobacteria</taxon>
        <taxon>Sphingomonadales</taxon>
        <taxon>Sphingomonadaceae</taxon>
        <taxon>Sphingomonas</taxon>
    </lineage>
</organism>
<evidence type="ECO:0000313" key="2">
    <source>
        <dbReference type="Proteomes" id="UP000282971"/>
    </source>
</evidence>
<comment type="caution">
    <text evidence="1">The sequence shown here is derived from an EMBL/GenBank/DDBJ whole genome shotgun (WGS) entry which is preliminary data.</text>
</comment>
<proteinExistence type="predicted"/>
<reference evidence="1 2" key="1">
    <citation type="submission" date="2019-01" db="EMBL/GenBank/DDBJ databases">
        <authorList>
            <person name="Chen W.-M."/>
        </authorList>
    </citation>
    <scope>NUCLEOTIDE SEQUENCE [LARGE SCALE GENOMIC DNA]</scope>
    <source>
        <strain evidence="1 2">CCP-7</strain>
    </source>
</reference>
<sequence>MTMTPIAELRELHAKADSNGWTVDEDGDLCARVPTCWREDAWQDEQGRNNAALVVAAVNALPALLDLAERAEAAEQRCADMEKVLSDPTAVHLNMLRGGIAKPSPVNIWHLYGDEALLADMPESARALAQTGRG</sequence>
<gene>
    <name evidence="1" type="ORF">EOD43_07730</name>
</gene>
<dbReference type="OrthoDB" id="10017206at2"/>
<name>A0A437M855_9SPHN</name>
<dbReference type="RefSeq" id="WP_127742669.1">
    <property type="nucleotide sequence ID" value="NZ_SACN01000001.1"/>
</dbReference>
<dbReference type="Proteomes" id="UP000282971">
    <property type="component" value="Unassembled WGS sequence"/>
</dbReference>
<accession>A0A437M855</accession>
<protein>
    <submittedName>
        <fullName evidence="1">Uncharacterized protein</fullName>
    </submittedName>
</protein>